<name>A0A4C1TZH4_EUMVA</name>
<accession>A0A4C1TZH4</accession>
<sequence>MTLSYTYEHFARTNPGRLSGAVSRACPLKRFVVTADLRRFSQGPYNTEHIINSHYLAPGWHRDPKFQDSISNMPYSDKSEYLYRCIDTNCGRGSTCVLACLQKELLFSYCFCCAGSYLPPCTRPQSFHFRSKDPDLKSSTLARCGSAAVNDRRHQSDNGFQHRRLNVLS</sequence>
<dbReference type="Proteomes" id="UP000299102">
    <property type="component" value="Unassembled WGS sequence"/>
</dbReference>
<keyword evidence="2" id="KW-1185">Reference proteome</keyword>
<comment type="caution">
    <text evidence="1">The sequence shown here is derived from an EMBL/GenBank/DDBJ whole genome shotgun (WGS) entry which is preliminary data.</text>
</comment>
<gene>
    <name evidence="1" type="ORF">EVAR_15815_1</name>
</gene>
<evidence type="ECO:0000313" key="1">
    <source>
        <dbReference type="EMBL" id="GBP19465.1"/>
    </source>
</evidence>
<dbReference type="EMBL" id="BGZK01000108">
    <property type="protein sequence ID" value="GBP19465.1"/>
    <property type="molecule type" value="Genomic_DNA"/>
</dbReference>
<proteinExistence type="predicted"/>
<dbReference type="AlphaFoldDB" id="A0A4C1TZH4"/>
<reference evidence="1 2" key="1">
    <citation type="journal article" date="2019" name="Commun. Biol.">
        <title>The bagworm genome reveals a unique fibroin gene that provides high tensile strength.</title>
        <authorList>
            <person name="Kono N."/>
            <person name="Nakamura H."/>
            <person name="Ohtoshi R."/>
            <person name="Tomita M."/>
            <person name="Numata K."/>
            <person name="Arakawa K."/>
        </authorList>
    </citation>
    <scope>NUCLEOTIDE SEQUENCE [LARGE SCALE GENOMIC DNA]</scope>
</reference>
<evidence type="ECO:0000313" key="2">
    <source>
        <dbReference type="Proteomes" id="UP000299102"/>
    </source>
</evidence>
<organism evidence="1 2">
    <name type="scientific">Eumeta variegata</name>
    <name type="common">Bagworm moth</name>
    <name type="synonym">Eumeta japonica</name>
    <dbReference type="NCBI Taxonomy" id="151549"/>
    <lineage>
        <taxon>Eukaryota</taxon>
        <taxon>Metazoa</taxon>
        <taxon>Ecdysozoa</taxon>
        <taxon>Arthropoda</taxon>
        <taxon>Hexapoda</taxon>
        <taxon>Insecta</taxon>
        <taxon>Pterygota</taxon>
        <taxon>Neoptera</taxon>
        <taxon>Endopterygota</taxon>
        <taxon>Lepidoptera</taxon>
        <taxon>Glossata</taxon>
        <taxon>Ditrysia</taxon>
        <taxon>Tineoidea</taxon>
        <taxon>Psychidae</taxon>
        <taxon>Oiketicinae</taxon>
        <taxon>Eumeta</taxon>
    </lineage>
</organism>
<protein>
    <submittedName>
        <fullName evidence="1">Uncharacterized protein</fullName>
    </submittedName>
</protein>